<comment type="caution">
    <text evidence="1">The sequence shown here is derived from an EMBL/GenBank/DDBJ whole genome shotgun (WGS) entry which is preliminary data.</text>
</comment>
<sequence>MFEKSCDVNNLLFAYVWHFHLSYTYYTNVNNIGAVITKTNAKIVWSVTASTTTTESGETATASVTTSCQLQTQVSTASCFTITGHGDPSIDGKKLYSHPHFGNPVFGGWAFKDNPEWDISLAYYYLTCAGQLNSLPSMKTLVKDDQSMYPLVVDISEYTGSGLPVTCTKNEALRTIQCGDGWYTVPPVAGTGDWTSGENSRSSFFGPSWTNTTPGSLPIRLTYDEVPCPCSY</sequence>
<dbReference type="EMBL" id="JAZHXI010000024">
    <property type="protein sequence ID" value="KAL2059986.1"/>
    <property type="molecule type" value="Genomic_DNA"/>
</dbReference>
<protein>
    <submittedName>
        <fullName evidence="1">Uncharacterized protein</fullName>
    </submittedName>
</protein>
<name>A0ABR4BSA1_9HELO</name>
<accession>A0ABR4BSA1</accession>
<evidence type="ECO:0000313" key="1">
    <source>
        <dbReference type="EMBL" id="KAL2059986.1"/>
    </source>
</evidence>
<keyword evidence="2" id="KW-1185">Reference proteome</keyword>
<dbReference type="Proteomes" id="UP001595075">
    <property type="component" value="Unassembled WGS sequence"/>
</dbReference>
<evidence type="ECO:0000313" key="2">
    <source>
        <dbReference type="Proteomes" id="UP001595075"/>
    </source>
</evidence>
<gene>
    <name evidence="1" type="ORF">VTL71DRAFT_9808</name>
</gene>
<organism evidence="1 2">
    <name type="scientific">Oculimacula yallundae</name>
    <dbReference type="NCBI Taxonomy" id="86028"/>
    <lineage>
        <taxon>Eukaryota</taxon>
        <taxon>Fungi</taxon>
        <taxon>Dikarya</taxon>
        <taxon>Ascomycota</taxon>
        <taxon>Pezizomycotina</taxon>
        <taxon>Leotiomycetes</taxon>
        <taxon>Helotiales</taxon>
        <taxon>Ploettnerulaceae</taxon>
        <taxon>Oculimacula</taxon>
    </lineage>
</organism>
<proteinExistence type="predicted"/>
<reference evidence="1 2" key="1">
    <citation type="journal article" date="2024" name="Commun. Biol.">
        <title>Comparative genomic analysis of thermophilic fungi reveals convergent evolutionary adaptations and gene losses.</title>
        <authorList>
            <person name="Steindorff A.S."/>
            <person name="Aguilar-Pontes M.V."/>
            <person name="Robinson A.J."/>
            <person name="Andreopoulos B."/>
            <person name="LaButti K."/>
            <person name="Kuo A."/>
            <person name="Mondo S."/>
            <person name="Riley R."/>
            <person name="Otillar R."/>
            <person name="Haridas S."/>
            <person name="Lipzen A."/>
            <person name="Grimwood J."/>
            <person name="Schmutz J."/>
            <person name="Clum A."/>
            <person name="Reid I.D."/>
            <person name="Moisan M.C."/>
            <person name="Butler G."/>
            <person name="Nguyen T.T.M."/>
            <person name="Dewar K."/>
            <person name="Conant G."/>
            <person name="Drula E."/>
            <person name="Henrissat B."/>
            <person name="Hansel C."/>
            <person name="Singer S."/>
            <person name="Hutchinson M.I."/>
            <person name="de Vries R.P."/>
            <person name="Natvig D.O."/>
            <person name="Powell A.J."/>
            <person name="Tsang A."/>
            <person name="Grigoriev I.V."/>
        </authorList>
    </citation>
    <scope>NUCLEOTIDE SEQUENCE [LARGE SCALE GENOMIC DNA]</scope>
    <source>
        <strain evidence="1 2">CBS 494.80</strain>
    </source>
</reference>